<evidence type="ECO:0000313" key="2">
    <source>
        <dbReference type="EMBL" id="WUV46245.1"/>
    </source>
</evidence>
<dbReference type="InterPro" id="IPR023753">
    <property type="entry name" value="FAD/NAD-binding_dom"/>
</dbReference>
<proteinExistence type="predicted"/>
<dbReference type="Pfam" id="PF07992">
    <property type="entry name" value="Pyr_redox_2"/>
    <property type="match status" value="1"/>
</dbReference>
<gene>
    <name evidence="2" type="ORF">OG563_45535</name>
</gene>
<dbReference type="Proteomes" id="UP001432062">
    <property type="component" value="Chromosome"/>
</dbReference>
<sequence>MSIPANVRIPTVLILGAGFGGLELAACLSESLPGEVRVILVDRNDGFTFGFSKLDVLFRDRTPESVRLSYRDLVLPGVEFRQEQVTSIDPQTRHVITDRTSYNPDFLVVALGADYDPAATPGFVADGHEYYSIQGACRLRDQLAHFDGGTVLISVLSVPFKCPPAPYECAMLLHELLTRRGIRHRTRMHVLTPMDSPIPVSTDTSAALVDALAQRGIDYSPGRRVHALDPENHIAATHTGDLAYDLFIGIPTHCVPPVVEASGLTVDGADGWIHVDPRTLATPYPGVYAIGDCADAPVPRAGVFAENAARTVAAHIAAQLRGTPTPGKYLGQGSCYIEFGDGLVGKVDADFLSGPKPVAPFVAPSTELAAEKAEFAATRIRRWFTDQRTVTGNS</sequence>
<dbReference type="PANTHER" id="PTHR43755">
    <property type="match status" value="1"/>
</dbReference>
<reference evidence="2" key="1">
    <citation type="submission" date="2022-10" db="EMBL/GenBank/DDBJ databases">
        <title>The complete genomes of actinobacterial strains from the NBC collection.</title>
        <authorList>
            <person name="Joergensen T.S."/>
            <person name="Alvarez Arevalo M."/>
            <person name="Sterndorff E.B."/>
            <person name="Faurdal D."/>
            <person name="Vuksanovic O."/>
            <person name="Mourched A.-S."/>
            <person name="Charusanti P."/>
            <person name="Shaw S."/>
            <person name="Blin K."/>
            <person name="Weber T."/>
        </authorList>
    </citation>
    <scope>NUCLEOTIDE SEQUENCE</scope>
    <source>
        <strain evidence="2">NBC_01482</strain>
    </source>
</reference>
<dbReference type="EMBL" id="CP109441">
    <property type="protein sequence ID" value="WUV46245.1"/>
    <property type="molecule type" value="Genomic_DNA"/>
</dbReference>
<name>A0ABZ1YSJ1_9NOCA</name>
<dbReference type="SUPFAM" id="SSF51905">
    <property type="entry name" value="FAD/NAD(P)-binding domain"/>
    <property type="match status" value="2"/>
</dbReference>
<evidence type="ECO:0000259" key="1">
    <source>
        <dbReference type="Pfam" id="PF07992"/>
    </source>
</evidence>
<keyword evidence="3" id="KW-1185">Reference proteome</keyword>
<dbReference type="PANTHER" id="PTHR43755:SF1">
    <property type="entry name" value="FAD-DEPENDENT PYRIDINE NUCLEOTIDE-DISULPHIDE OXIDOREDUCTASE"/>
    <property type="match status" value="1"/>
</dbReference>
<dbReference type="RefSeq" id="WP_329409841.1">
    <property type="nucleotide sequence ID" value="NZ_CP109441.1"/>
</dbReference>
<organism evidence="2 3">
    <name type="scientific">Nocardia vinacea</name>
    <dbReference type="NCBI Taxonomy" id="96468"/>
    <lineage>
        <taxon>Bacteria</taxon>
        <taxon>Bacillati</taxon>
        <taxon>Actinomycetota</taxon>
        <taxon>Actinomycetes</taxon>
        <taxon>Mycobacteriales</taxon>
        <taxon>Nocardiaceae</taxon>
        <taxon>Nocardia</taxon>
    </lineage>
</organism>
<dbReference type="Gene3D" id="3.50.50.60">
    <property type="entry name" value="FAD/NAD(P)-binding domain"/>
    <property type="match status" value="2"/>
</dbReference>
<protein>
    <submittedName>
        <fullName evidence="2">NAD(P)/FAD-dependent oxidoreductase</fullName>
    </submittedName>
</protein>
<dbReference type="PRINTS" id="PR00368">
    <property type="entry name" value="FADPNR"/>
</dbReference>
<feature type="domain" description="FAD/NAD(P)-binding" evidence="1">
    <location>
        <begin position="11"/>
        <end position="299"/>
    </location>
</feature>
<accession>A0ABZ1YSJ1</accession>
<evidence type="ECO:0000313" key="3">
    <source>
        <dbReference type="Proteomes" id="UP001432062"/>
    </source>
</evidence>
<dbReference type="InterPro" id="IPR052541">
    <property type="entry name" value="SQRD"/>
</dbReference>
<dbReference type="InterPro" id="IPR036188">
    <property type="entry name" value="FAD/NAD-bd_sf"/>
</dbReference>